<comment type="similarity">
    <text evidence="2">Belongs to the histone H1/H5 family.</text>
</comment>
<evidence type="ECO:0000256" key="1">
    <source>
        <dbReference type="ARBA" id="ARBA00023125"/>
    </source>
</evidence>
<dbReference type="SMART" id="SM00526">
    <property type="entry name" value="H15"/>
    <property type="match status" value="1"/>
</dbReference>
<dbReference type="Gene3D" id="1.10.10.10">
    <property type="entry name" value="Winged helix-like DNA-binding domain superfamily/Winged helix DNA-binding domain"/>
    <property type="match status" value="1"/>
</dbReference>
<keyword evidence="1 2" id="KW-0238">DNA-binding</keyword>
<dbReference type="InterPro" id="IPR036390">
    <property type="entry name" value="WH_DNA-bd_sf"/>
</dbReference>
<dbReference type="Pfam" id="PF00538">
    <property type="entry name" value="Linker_histone"/>
    <property type="match status" value="1"/>
</dbReference>
<name>A0A6A4SV51_SCOMX</name>
<evidence type="ECO:0000256" key="3">
    <source>
        <dbReference type="SAM" id="MobiDB-lite"/>
    </source>
</evidence>
<evidence type="ECO:0000256" key="2">
    <source>
        <dbReference type="RuleBase" id="RU003894"/>
    </source>
</evidence>
<comment type="subcellular location">
    <subcellularLocation>
        <location evidence="2">Nucleus</location>
    </subcellularLocation>
</comment>
<dbReference type="InterPro" id="IPR005818">
    <property type="entry name" value="Histone_H1/H5_H15"/>
</dbReference>
<dbReference type="GO" id="GO:0000786">
    <property type="term" value="C:nucleosome"/>
    <property type="evidence" value="ECO:0007669"/>
    <property type="project" value="InterPro"/>
</dbReference>
<organism evidence="5 6">
    <name type="scientific">Scophthalmus maximus</name>
    <name type="common">Turbot</name>
    <name type="synonym">Psetta maxima</name>
    <dbReference type="NCBI Taxonomy" id="52904"/>
    <lineage>
        <taxon>Eukaryota</taxon>
        <taxon>Metazoa</taxon>
        <taxon>Chordata</taxon>
        <taxon>Craniata</taxon>
        <taxon>Vertebrata</taxon>
        <taxon>Euteleostomi</taxon>
        <taxon>Actinopterygii</taxon>
        <taxon>Neopterygii</taxon>
        <taxon>Teleostei</taxon>
        <taxon>Neoteleostei</taxon>
        <taxon>Acanthomorphata</taxon>
        <taxon>Carangaria</taxon>
        <taxon>Pleuronectiformes</taxon>
        <taxon>Pleuronectoidei</taxon>
        <taxon>Scophthalmidae</taxon>
        <taxon>Scophthalmus</taxon>
    </lineage>
</organism>
<dbReference type="PROSITE" id="PS51504">
    <property type="entry name" value="H15"/>
    <property type="match status" value="1"/>
</dbReference>
<dbReference type="GO" id="GO:0005634">
    <property type="term" value="C:nucleus"/>
    <property type="evidence" value="ECO:0007669"/>
    <property type="project" value="UniProtKB-SubCell"/>
</dbReference>
<feature type="compositionally biased region" description="Basic residues" evidence="3">
    <location>
        <begin position="56"/>
        <end position="65"/>
    </location>
</feature>
<dbReference type="EMBL" id="VEVO01000012">
    <property type="protein sequence ID" value="KAF0033962.1"/>
    <property type="molecule type" value="Genomic_DNA"/>
</dbReference>
<keyword evidence="2" id="KW-0158">Chromosome</keyword>
<dbReference type="GO" id="GO:0006334">
    <property type="term" value="P:nucleosome assembly"/>
    <property type="evidence" value="ECO:0007669"/>
    <property type="project" value="InterPro"/>
</dbReference>
<gene>
    <name evidence="5" type="ORF">F2P81_014028</name>
</gene>
<sequence length="215" mass="23299">MSAVLWLTLHGSHQGFINAEPVKRASRDITLQSLFLSEPHSSDPGTSAFTMSSAGKRAKSRRKRTGPTVSDLILNAMSVSTERVGVSLPGLKKALKAEGYDVAKNNARILTAIRRFLANKSLAQTTGTGASGSFQLNKKVPAPQKRKVAKKTKRTSAKKAAGVDTQAAKKSPKRRKKAKSPRSDKRTAAAKKPRSPSKTMRRFAKSYRTRAAAKK</sequence>
<feature type="domain" description="H15" evidence="4">
    <location>
        <begin position="65"/>
        <end position="138"/>
    </location>
</feature>
<keyword evidence="2" id="KW-0539">Nucleus</keyword>
<feature type="compositionally biased region" description="Basic residues" evidence="3">
    <location>
        <begin position="144"/>
        <end position="157"/>
    </location>
</feature>
<dbReference type="InterPro" id="IPR005819">
    <property type="entry name" value="H1/H5"/>
</dbReference>
<dbReference type="GO" id="GO:0003677">
    <property type="term" value="F:DNA binding"/>
    <property type="evidence" value="ECO:0007669"/>
    <property type="project" value="UniProtKB-KW"/>
</dbReference>
<feature type="region of interest" description="Disordered" evidence="3">
    <location>
        <begin position="38"/>
        <end position="66"/>
    </location>
</feature>
<comment type="caution">
    <text evidence="5">The sequence shown here is derived from an EMBL/GenBank/DDBJ whole genome shotgun (WGS) entry which is preliminary data.</text>
</comment>
<feature type="compositionally biased region" description="Basic residues" evidence="3">
    <location>
        <begin position="188"/>
        <end position="215"/>
    </location>
</feature>
<evidence type="ECO:0000313" key="6">
    <source>
        <dbReference type="Proteomes" id="UP000438429"/>
    </source>
</evidence>
<feature type="compositionally biased region" description="Polar residues" evidence="3">
    <location>
        <begin position="127"/>
        <end position="136"/>
    </location>
</feature>
<protein>
    <recommendedName>
        <fullName evidence="4">H15 domain-containing protein</fullName>
    </recommendedName>
</protein>
<accession>A0A6A4SV51</accession>
<dbReference type="Proteomes" id="UP000438429">
    <property type="component" value="Unassembled WGS sequence"/>
</dbReference>
<dbReference type="SUPFAM" id="SSF46785">
    <property type="entry name" value="Winged helix' DNA-binding domain"/>
    <property type="match status" value="1"/>
</dbReference>
<reference evidence="5 6" key="1">
    <citation type="submission" date="2019-06" db="EMBL/GenBank/DDBJ databases">
        <title>Draft genomes of female and male turbot (Scophthalmus maximus).</title>
        <authorList>
            <person name="Xu H."/>
            <person name="Xu X.-W."/>
            <person name="Shao C."/>
            <person name="Chen S."/>
        </authorList>
    </citation>
    <scope>NUCLEOTIDE SEQUENCE [LARGE SCALE GENOMIC DNA]</scope>
    <source>
        <strain evidence="5">Ysfricsl-2016a</strain>
        <tissue evidence="5">Blood</tissue>
    </source>
</reference>
<proteinExistence type="inferred from homology"/>
<feature type="compositionally biased region" description="Basic residues" evidence="3">
    <location>
        <begin position="170"/>
        <end position="180"/>
    </location>
</feature>
<dbReference type="CDD" id="cd00073">
    <property type="entry name" value="H15"/>
    <property type="match status" value="1"/>
</dbReference>
<evidence type="ECO:0000313" key="5">
    <source>
        <dbReference type="EMBL" id="KAF0033962.1"/>
    </source>
</evidence>
<evidence type="ECO:0000259" key="4">
    <source>
        <dbReference type="PROSITE" id="PS51504"/>
    </source>
</evidence>
<dbReference type="PRINTS" id="PR00624">
    <property type="entry name" value="HISTONEH5"/>
</dbReference>
<dbReference type="InterPro" id="IPR036388">
    <property type="entry name" value="WH-like_DNA-bd_sf"/>
</dbReference>
<dbReference type="GO" id="GO:0030527">
    <property type="term" value="F:structural constituent of chromatin"/>
    <property type="evidence" value="ECO:0007669"/>
    <property type="project" value="InterPro"/>
</dbReference>
<dbReference type="AlphaFoldDB" id="A0A6A4SV51"/>
<feature type="region of interest" description="Disordered" evidence="3">
    <location>
        <begin position="127"/>
        <end position="215"/>
    </location>
</feature>